<dbReference type="GO" id="GO:0016787">
    <property type="term" value="F:hydrolase activity"/>
    <property type="evidence" value="ECO:0007669"/>
    <property type="project" value="UniProtKB-KW"/>
</dbReference>
<feature type="transmembrane region" description="Helical" evidence="1">
    <location>
        <begin position="244"/>
        <end position="267"/>
    </location>
</feature>
<dbReference type="InterPro" id="IPR002656">
    <property type="entry name" value="Acyl_transf_3_dom"/>
</dbReference>
<sequence>MTSSDTDAWGPATEPQHRTPVVRPEIQALRAAAVLGVLLFHLWPLRLPGGYVGVDVFFVVSGLLITDHLVRDHVRRGRISLPAFWARRARRLLPASFLVLAATATAVYILVPLTRWPQFGLEIIASAFYVENWALAAQSVDYMALSNVKSPVQHFWTLGVEEQFYIVWPLLLIGGAYFAGRMRHSGLRGITGAVLVATVASFVFSVVYTALVPTVAYFSTATRAWEFGAGALLALVLRRNPTPITGGVAAASSWAGFALLAVAMFLFTGATPFPSFTALLPVLGTVLVIVAGAPRARWAPTALFSVRPVQFVGDVSYGVYLWHWPLIVLLPYALLAPLNTWQSVAVGAVSIALGWASKVFVEDPVRSHRWLVSGRPRRSLLAAGGGMIVVVAMSMPLAMTTPPPPPRVPATLPACWGAAAMTDRQCRGPSTAALRAPAASFASDLPATDVAACELSVELSTYRRCDLRPANRDMDKTIALVGDSHATRWVETFERATEQEGWGLSTFLVSGCPLVSIEPLGGAWGYDPVGAQLCPQSTRAVIDEIAADPVITDVVLTNRTRLYVSDEPGNRPLSPRAVAATIRRLQDAGKRVTVLTDHPETARTPVQGASGAPDCLAVRDAQECTMPRSDADFVDPMRAAAVETGADLIDLTAQFCDEERCHWQIGGLVVYTDDNHMTRSFAATLTPALVEALSTRSSDGR</sequence>
<feature type="domain" description="Acyltransferase 3" evidence="2">
    <location>
        <begin position="25"/>
        <end position="356"/>
    </location>
</feature>
<dbReference type="InterPro" id="IPR043968">
    <property type="entry name" value="SGNH"/>
</dbReference>
<feature type="transmembrane region" description="Helical" evidence="1">
    <location>
        <begin position="51"/>
        <end position="70"/>
    </location>
</feature>
<feature type="transmembrane region" description="Helical" evidence="1">
    <location>
        <begin position="217"/>
        <end position="237"/>
    </location>
</feature>
<organism evidence="4 5">
    <name type="scientific">Microbacterium lacus</name>
    <dbReference type="NCBI Taxonomy" id="415217"/>
    <lineage>
        <taxon>Bacteria</taxon>
        <taxon>Bacillati</taxon>
        <taxon>Actinomycetota</taxon>
        <taxon>Actinomycetes</taxon>
        <taxon>Micrococcales</taxon>
        <taxon>Microbacteriaceae</taxon>
        <taxon>Microbacterium</taxon>
    </lineage>
</organism>
<accession>A0ABN2GBH7</accession>
<feature type="transmembrane region" description="Helical" evidence="1">
    <location>
        <begin position="380"/>
        <end position="399"/>
    </location>
</feature>
<evidence type="ECO:0000313" key="5">
    <source>
        <dbReference type="Proteomes" id="UP001500596"/>
    </source>
</evidence>
<proteinExistence type="predicted"/>
<evidence type="ECO:0000259" key="3">
    <source>
        <dbReference type="Pfam" id="PF19040"/>
    </source>
</evidence>
<dbReference type="Pfam" id="PF01757">
    <property type="entry name" value="Acyl_transf_3"/>
    <property type="match status" value="1"/>
</dbReference>
<dbReference type="Pfam" id="PF19040">
    <property type="entry name" value="SGNH"/>
    <property type="match status" value="1"/>
</dbReference>
<keyword evidence="4" id="KW-0378">Hydrolase</keyword>
<feature type="transmembrane region" description="Helical" evidence="1">
    <location>
        <begin position="91"/>
        <end position="111"/>
    </location>
</feature>
<feature type="transmembrane region" description="Helical" evidence="1">
    <location>
        <begin position="341"/>
        <end position="360"/>
    </location>
</feature>
<dbReference type="InterPro" id="IPR050879">
    <property type="entry name" value="Acyltransferase_3"/>
</dbReference>
<protein>
    <submittedName>
        <fullName evidence="4">SGNH hydrolase domain-containing protein</fullName>
    </submittedName>
</protein>
<dbReference type="EMBL" id="BAAAPK010000001">
    <property type="protein sequence ID" value="GAA1668586.1"/>
    <property type="molecule type" value="Genomic_DNA"/>
</dbReference>
<reference evidence="4 5" key="1">
    <citation type="journal article" date="2019" name="Int. J. Syst. Evol. Microbiol.">
        <title>The Global Catalogue of Microorganisms (GCM) 10K type strain sequencing project: providing services to taxonomists for standard genome sequencing and annotation.</title>
        <authorList>
            <consortium name="The Broad Institute Genomics Platform"/>
            <consortium name="The Broad Institute Genome Sequencing Center for Infectious Disease"/>
            <person name="Wu L."/>
            <person name="Ma J."/>
        </authorList>
    </citation>
    <scope>NUCLEOTIDE SEQUENCE [LARGE SCALE GENOMIC DNA]</scope>
    <source>
        <strain evidence="4 5">JCM 15575</strain>
    </source>
</reference>
<keyword evidence="1" id="KW-0812">Transmembrane</keyword>
<evidence type="ECO:0000313" key="4">
    <source>
        <dbReference type="EMBL" id="GAA1668586.1"/>
    </source>
</evidence>
<feature type="transmembrane region" description="Helical" evidence="1">
    <location>
        <begin position="163"/>
        <end position="180"/>
    </location>
</feature>
<keyword evidence="1" id="KW-1133">Transmembrane helix</keyword>
<name>A0ABN2GBH7_9MICO</name>
<dbReference type="RefSeq" id="WP_344052405.1">
    <property type="nucleotide sequence ID" value="NZ_BAAAPK010000001.1"/>
</dbReference>
<keyword evidence="1" id="KW-0472">Membrane</keyword>
<dbReference type="PANTHER" id="PTHR23028">
    <property type="entry name" value="ACETYLTRANSFERASE"/>
    <property type="match status" value="1"/>
</dbReference>
<comment type="caution">
    <text evidence="4">The sequence shown here is derived from an EMBL/GenBank/DDBJ whole genome shotgun (WGS) entry which is preliminary data.</text>
</comment>
<evidence type="ECO:0000256" key="1">
    <source>
        <dbReference type="SAM" id="Phobius"/>
    </source>
</evidence>
<dbReference type="Proteomes" id="UP001500596">
    <property type="component" value="Unassembled WGS sequence"/>
</dbReference>
<gene>
    <name evidence="4" type="ORF">GCM10009807_10880</name>
</gene>
<feature type="transmembrane region" description="Helical" evidence="1">
    <location>
        <begin position="315"/>
        <end position="335"/>
    </location>
</feature>
<feature type="domain" description="SGNH" evidence="3">
    <location>
        <begin position="463"/>
        <end position="689"/>
    </location>
</feature>
<evidence type="ECO:0000259" key="2">
    <source>
        <dbReference type="Pfam" id="PF01757"/>
    </source>
</evidence>
<feature type="transmembrane region" description="Helical" evidence="1">
    <location>
        <begin position="273"/>
        <end position="294"/>
    </location>
</feature>
<dbReference type="PANTHER" id="PTHR23028:SF53">
    <property type="entry name" value="ACYL_TRANSF_3 DOMAIN-CONTAINING PROTEIN"/>
    <property type="match status" value="1"/>
</dbReference>
<keyword evidence="5" id="KW-1185">Reference proteome</keyword>
<feature type="transmembrane region" description="Helical" evidence="1">
    <location>
        <begin position="192"/>
        <end position="211"/>
    </location>
</feature>